<accession>A0A1Q9G6Z2</accession>
<dbReference type="InterPro" id="IPR005175">
    <property type="entry name" value="PPC_dom"/>
</dbReference>
<dbReference type="SUPFAM" id="SSF117856">
    <property type="entry name" value="AF0104/ALDC/Ptd012-like"/>
    <property type="match status" value="1"/>
</dbReference>
<reference evidence="2 3" key="1">
    <citation type="submission" date="2016-09" db="EMBL/GenBank/DDBJ databases">
        <title>Photobacterium proteolyticum sp. nov. a protease producing bacterium isolated from ocean sediments of Laizhou Bay.</title>
        <authorList>
            <person name="Li Y."/>
        </authorList>
    </citation>
    <scope>NUCLEOTIDE SEQUENCE [LARGE SCALE GENOMIC DNA]</scope>
    <source>
        <strain evidence="2 3">13-12</strain>
    </source>
</reference>
<dbReference type="STRING" id="1903952.BIT28_10665"/>
<dbReference type="Gene3D" id="3.30.1330.80">
    <property type="entry name" value="Hypothetical protein, similar to alpha- acetolactate decarboxylase, domain 2"/>
    <property type="match status" value="1"/>
</dbReference>
<keyword evidence="2" id="KW-0238">DNA-binding</keyword>
<keyword evidence="3" id="KW-1185">Reference proteome</keyword>
<organism evidence="2 3">
    <name type="scientific">Photobacterium proteolyticum</name>
    <dbReference type="NCBI Taxonomy" id="1903952"/>
    <lineage>
        <taxon>Bacteria</taxon>
        <taxon>Pseudomonadati</taxon>
        <taxon>Pseudomonadota</taxon>
        <taxon>Gammaproteobacteria</taxon>
        <taxon>Vibrionales</taxon>
        <taxon>Vibrionaceae</taxon>
        <taxon>Photobacterium</taxon>
    </lineage>
</organism>
<name>A0A1Q9G6Z2_9GAMM</name>
<protein>
    <submittedName>
        <fullName evidence="2">DNA-binding protein</fullName>
    </submittedName>
</protein>
<evidence type="ECO:0000313" key="2">
    <source>
        <dbReference type="EMBL" id="OLQ69999.1"/>
    </source>
</evidence>
<dbReference type="PROSITE" id="PS51742">
    <property type="entry name" value="PPC"/>
    <property type="match status" value="1"/>
</dbReference>
<proteinExistence type="predicted"/>
<evidence type="ECO:0000259" key="1">
    <source>
        <dbReference type="PROSITE" id="PS51742"/>
    </source>
</evidence>
<feature type="domain" description="PPC" evidence="1">
    <location>
        <begin position="1"/>
        <end position="130"/>
    </location>
</feature>
<dbReference type="OrthoDB" id="552202at2"/>
<comment type="caution">
    <text evidence="2">The sequence shown here is derived from an EMBL/GenBank/DDBJ whole genome shotgun (WGS) entry which is preliminary data.</text>
</comment>
<dbReference type="Proteomes" id="UP000186905">
    <property type="component" value="Unassembled WGS sequence"/>
</dbReference>
<dbReference type="AlphaFoldDB" id="A0A1Q9G6Z2"/>
<dbReference type="CDD" id="cd11378">
    <property type="entry name" value="DUF296"/>
    <property type="match status" value="1"/>
</dbReference>
<evidence type="ECO:0000313" key="3">
    <source>
        <dbReference type="Proteomes" id="UP000186905"/>
    </source>
</evidence>
<dbReference type="PANTHER" id="PTHR34988:SF1">
    <property type="entry name" value="DNA-BINDING PROTEIN"/>
    <property type="match status" value="1"/>
</dbReference>
<dbReference type="RefSeq" id="WP_075767999.1">
    <property type="nucleotide sequence ID" value="NZ_MJIL01000099.1"/>
</dbReference>
<gene>
    <name evidence="2" type="ORF">BIT28_10665</name>
</gene>
<dbReference type="PANTHER" id="PTHR34988">
    <property type="entry name" value="PROTEIN, PUTATIVE-RELATED"/>
    <property type="match status" value="1"/>
</dbReference>
<sequence length="137" mass="14731">MLTPHAFRLTQGADLKEAIFDYVKRESIQAGSILSCVGCLVSANIRLADESQSLSLAGPLEILTLSGTLTPTHVHLHISVADKNGAVYGGHLMDGSEVSYTAEICLASYGNLAFNRKLDPETGFDELVVEKTHLQSE</sequence>
<dbReference type="Pfam" id="PF03479">
    <property type="entry name" value="PCC"/>
    <property type="match status" value="1"/>
</dbReference>
<dbReference type="GO" id="GO:0003677">
    <property type="term" value="F:DNA binding"/>
    <property type="evidence" value="ECO:0007669"/>
    <property type="project" value="UniProtKB-KW"/>
</dbReference>
<dbReference type="EMBL" id="MJIL01000099">
    <property type="protein sequence ID" value="OLQ69999.1"/>
    <property type="molecule type" value="Genomic_DNA"/>
</dbReference>